<reference evidence="4 5" key="1">
    <citation type="submission" date="2023-07" db="EMBL/GenBank/DDBJ databases">
        <title>Sequencing the genomes of 1000 actinobacteria strains.</title>
        <authorList>
            <person name="Klenk H.-P."/>
        </authorList>
    </citation>
    <scope>NUCLEOTIDE SEQUENCE [LARGE SCALE GENOMIC DNA]</scope>
    <source>
        <strain evidence="4 5">DSM 44388</strain>
    </source>
</reference>
<name>A0ABT9NXB6_9ACTN</name>
<dbReference type="Gene3D" id="2.60.40.4070">
    <property type="match status" value="1"/>
</dbReference>
<dbReference type="EMBL" id="JAUSQZ010000001">
    <property type="protein sequence ID" value="MDP9825071.1"/>
    <property type="molecule type" value="Genomic_DNA"/>
</dbReference>
<gene>
    <name evidence="4" type="ORF">J2S57_000820</name>
</gene>
<evidence type="ECO:0000313" key="4">
    <source>
        <dbReference type="EMBL" id="MDP9825071.1"/>
    </source>
</evidence>
<feature type="chain" id="PRO_5046666451" description="FlgD/Vpr Ig-like domain-containing protein" evidence="2">
    <location>
        <begin position="31"/>
        <end position="805"/>
    </location>
</feature>
<evidence type="ECO:0000256" key="2">
    <source>
        <dbReference type="SAM" id="SignalP"/>
    </source>
</evidence>
<feature type="domain" description="FlgD/Vpr Ig-like" evidence="3">
    <location>
        <begin position="719"/>
        <end position="781"/>
    </location>
</feature>
<dbReference type="Proteomes" id="UP001235712">
    <property type="component" value="Unassembled WGS sequence"/>
</dbReference>
<evidence type="ECO:0000256" key="1">
    <source>
        <dbReference type="SAM" id="MobiDB-lite"/>
    </source>
</evidence>
<comment type="caution">
    <text evidence="4">The sequence shown here is derived from an EMBL/GenBank/DDBJ whole genome shotgun (WGS) entry which is preliminary data.</text>
</comment>
<feature type="signal peptide" evidence="2">
    <location>
        <begin position="1"/>
        <end position="30"/>
    </location>
</feature>
<sequence>MPAHRFPGRRLAVAVATGLGGLLLAGPALAAPAPPGAAVSVLVPGQPMERSLRLVGASGFGVAVVQGDDDFVIGSRYDTTVLTGAEGDELTPRPAIRSEGWISDRVLLGVHDDELGWAVQRGQGNYEQSAWRAHRTNIFTGDDHVDGTISRPSVFTGNWFTYSSLLRYPADGDSIPLLKHFAGTGAGGVDGEMAVNRFGDDGRAIVDVAADDWTVVKVVADPPLPGPYEQDTAESRTYRVQRFENGGPWETLAETTDAISSVAFSRDTFSVAWDSQAPGQSRRIHTRRETENGPEETVFTDSDPDVADVDLAAGAGGVGYLVWGQDGDGAGQSELRIVNGETARTVPLPAGSAGLAAVGDRFLTAAGGSDQIAGVYSVSPDDRAVRTATVPSATQPVTGLSLAASTLYYADTTLDAAGYRSIWKTPVGAGLKLGKAKRVSLSGLPAEPAEQVQGQAFFSAGRGLVLGPDTPYKWRLLDRGKVTGTIDALNGYDVRPVISGPYALLERTVVDPEGEVVYSIPEANWYGSGQRDLFGSSVVFSLYPDYPESDAGAEVWLDDIENQEPELLGHAKGCWPGAPVSVWGELVAWISCETGVITIRNLRTGQERTVEGGPQSVYAASGRLELGEGAVFWTTYSDERSVFEGHVLDLLTPGATPVDLAGDWGLAAFDDHLLAHRTSIEGRVEVQRLPFEARYRPRLIGKLADASFRAAAEQTWKPRFDVTKPLVDVKLTITDAAGQVVRTLTGTAPDGSVRDLTWDGRDRQGRLQKVGLYRWTLTGSAADGDGTLRGKRGGELVTGSVRIKG</sequence>
<proteinExistence type="predicted"/>
<protein>
    <recommendedName>
        <fullName evidence="3">FlgD/Vpr Ig-like domain-containing protein</fullName>
    </recommendedName>
</protein>
<organism evidence="4 5">
    <name type="scientific">Kineosporia succinea</name>
    <dbReference type="NCBI Taxonomy" id="84632"/>
    <lineage>
        <taxon>Bacteria</taxon>
        <taxon>Bacillati</taxon>
        <taxon>Actinomycetota</taxon>
        <taxon>Actinomycetes</taxon>
        <taxon>Kineosporiales</taxon>
        <taxon>Kineosporiaceae</taxon>
        <taxon>Kineosporia</taxon>
    </lineage>
</organism>
<keyword evidence="5" id="KW-1185">Reference proteome</keyword>
<keyword evidence="2" id="KW-0732">Signal</keyword>
<evidence type="ECO:0000313" key="5">
    <source>
        <dbReference type="Proteomes" id="UP001235712"/>
    </source>
</evidence>
<dbReference type="Pfam" id="PF13860">
    <property type="entry name" value="FlgD_ig"/>
    <property type="match status" value="1"/>
</dbReference>
<dbReference type="InterPro" id="IPR025965">
    <property type="entry name" value="FlgD/Vpr_Ig-like"/>
</dbReference>
<feature type="region of interest" description="Disordered" evidence="1">
    <location>
        <begin position="275"/>
        <end position="302"/>
    </location>
</feature>
<dbReference type="RefSeq" id="WP_307238477.1">
    <property type="nucleotide sequence ID" value="NZ_JAUSQZ010000001.1"/>
</dbReference>
<accession>A0ABT9NXB6</accession>
<evidence type="ECO:0000259" key="3">
    <source>
        <dbReference type="Pfam" id="PF13860"/>
    </source>
</evidence>